<feature type="transmembrane region" description="Helical" evidence="2">
    <location>
        <begin position="66"/>
        <end position="88"/>
    </location>
</feature>
<dbReference type="OrthoDB" id="3041984at2759"/>
<evidence type="ECO:0000313" key="4">
    <source>
        <dbReference type="Proteomes" id="UP000290288"/>
    </source>
</evidence>
<evidence type="ECO:0000256" key="1">
    <source>
        <dbReference type="SAM" id="MobiDB-lite"/>
    </source>
</evidence>
<reference evidence="3 4" key="1">
    <citation type="submission" date="2019-01" db="EMBL/GenBank/DDBJ databases">
        <title>Draft genome sequence of Psathyrella aberdarensis IHI B618.</title>
        <authorList>
            <person name="Buettner E."/>
            <person name="Kellner H."/>
        </authorList>
    </citation>
    <scope>NUCLEOTIDE SEQUENCE [LARGE SCALE GENOMIC DNA]</scope>
    <source>
        <strain evidence="3 4">IHI B618</strain>
    </source>
</reference>
<dbReference type="Proteomes" id="UP000290288">
    <property type="component" value="Unassembled WGS sequence"/>
</dbReference>
<gene>
    <name evidence="3" type="ORF">EST38_g3431</name>
</gene>
<keyword evidence="2" id="KW-0472">Membrane</keyword>
<comment type="caution">
    <text evidence="3">The sequence shown here is derived from an EMBL/GenBank/DDBJ whole genome shotgun (WGS) entry which is preliminary data.</text>
</comment>
<dbReference type="AlphaFoldDB" id="A0A4Q2DS33"/>
<evidence type="ECO:0000313" key="3">
    <source>
        <dbReference type="EMBL" id="RXW22436.1"/>
    </source>
</evidence>
<dbReference type="EMBL" id="SDEE01000072">
    <property type="protein sequence ID" value="RXW22436.1"/>
    <property type="molecule type" value="Genomic_DNA"/>
</dbReference>
<evidence type="ECO:0000256" key="2">
    <source>
        <dbReference type="SAM" id="Phobius"/>
    </source>
</evidence>
<name>A0A4Q2DS33_9AGAR</name>
<organism evidence="3 4">
    <name type="scientific">Candolleomyces aberdarensis</name>
    <dbReference type="NCBI Taxonomy" id="2316362"/>
    <lineage>
        <taxon>Eukaryota</taxon>
        <taxon>Fungi</taxon>
        <taxon>Dikarya</taxon>
        <taxon>Basidiomycota</taxon>
        <taxon>Agaricomycotina</taxon>
        <taxon>Agaricomycetes</taxon>
        <taxon>Agaricomycetidae</taxon>
        <taxon>Agaricales</taxon>
        <taxon>Agaricineae</taxon>
        <taxon>Psathyrellaceae</taxon>
        <taxon>Candolleomyces</taxon>
    </lineage>
</organism>
<feature type="transmembrane region" description="Helical" evidence="2">
    <location>
        <begin position="12"/>
        <end position="28"/>
    </location>
</feature>
<proteinExistence type="predicted"/>
<keyword evidence="2" id="KW-0812">Transmembrane</keyword>
<sequence>MISLPLISQYSFWTQFSILGILVFISYLHRTSRLVLATLTTCFVGLKILIPIFNLLLYLFKGIAWIGFYIYFFQHALTTAASWLTTFFEDGLPWFFNEIDKARAANVQEHEQQQEQQEWPGATVEEVD</sequence>
<accession>A0A4Q2DS33</accession>
<protein>
    <submittedName>
        <fullName evidence="3">Uncharacterized protein</fullName>
    </submittedName>
</protein>
<keyword evidence="2" id="KW-1133">Transmembrane helix</keyword>
<feature type="region of interest" description="Disordered" evidence="1">
    <location>
        <begin position="107"/>
        <end position="128"/>
    </location>
</feature>
<keyword evidence="4" id="KW-1185">Reference proteome</keyword>
<feature type="transmembrane region" description="Helical" evidence="2">
    <location>
        <begin position="35"/>
        <end position="60"/>
    </location>
</feature>